<evidence type="ECO:0000313" key="8">
    <source>
        <dbReference type="EMBL" id="PZX17341.1"/>
    </source>
</evidence>
<keyword evidence="9" id="KW-1185">Reference proteome</keyword>
<accession>A0A2W7NAN7</accession>
<comment type="caution">
    <text evidence="8">The sequence shown here is derived from an EMBL/GenBank/DDBJ whole genome shotgun (WGS) entry which is preliminary data.</text>
</comment>
<evidence type="ECO:0000256" key="3">
    <source>
        <dbReference type="ARBA" id="ARBA00022980"/>
    </source>
</evidence>
<dbReference type="Pfam" id="PF01386">
    <property type="entry name" value="Ribosomal_L25p"/>
    <property type="match status" value="1"/>
</dbReference>
<keyword evidence="1 5" id="KW-0699">rRNA-binding</keyword>
<evidence type="ECO:0000256" key="1">
    <source>
        <dbReference type="ARBA" id="ARBA00022730"/>
    </source>
</evidence>
<dbReference type="InterPro" id="IPR020930">
    <property type="entry name" value="Ribosomal_uL5_bac-type"/>
</dbReference>
<name>A0A2W7NAN7_9BACT</name>
<proteinExistence type="inferred from homology"/>
<dbReference type="SUPFAM" id="SSF50715">
    <property type="entry name" value="Ribosomal protein L25-like"/>
    <property type="match status" value="1"/>
</dbReference>
<dbReference type="HAMAP" id="MF_01334">
    <property type="entry name" value="Ribosomal_bL25_CTC"/>
    <property type="match status" value="1"/>
</dbReference>
<dbReference type="Pfam" id="PF14693">
    <property type="entry name" value="Ribosomal_TL5_C"/>
    <property type="match status" value="1"/>
</dbReference>
<keyword evidence="3 5" id="KW-0689">Ribosomal protein</keyword>
<dbReference type="GO" id="GO:0006412">
    <property type="term" value="P:translation"/>
    <property type="evidence" value="ECO:0007669"/>
    <property type="project" value="UniProtKB-UniRule"/>
</dbReference>
<dbReference type="RefSeq" id="WP_111445084.1">
    <property type="nucleotide sequence ID" value="NZ_QKZK01000009.1"/>
</dbReference>
<gene>
    <name evidence="5" type="primary">rplY</name>
    <name evidence="5" type="synonym">ctc</name>
    <name evidence="8" type="ORF">LX69_01390</name>
</gene>
<evidence type="ECO:0000259" key="6">
    <source>
        <dbReference type="Pfam" id="PF01386"/>
    </source>
</evidence>
<dbReference type="InterPro" id="IPR020057">
    <property type="entry name" value="Ribosomal_bL25_b-dom"/>
</dbReference>
<organism evidence="8 9">
    <name type="scientific">Breznakibacter xylanolyticus</name>
    <dbReference type="NCBI Taxonomy" id="990"/>
    <lineage>
        <taxon>Bacteria</taxon>
        <taxon>Pseudomonadati</taxon>
        <taxon>Bacteroidota</taxon>
        <taxon>Bacteroidia</taxon>
        <taxon>Marinilabiliales</taxon>
        <taxon>Marinilabiliaceae</taxon>
        <taxon>Breznakibacter</taxon>
    </lineage>
</organism>
<dbReference type="InterPro" id="IPR020056">
    <property type="entry name" value="Rbsml_bL25/Gln-tRNA_synth_N"/>
</dbReference>
<dbReference type="Proteomes" id="UP000249239">
    <property type="component" value="Unassembled WGS sequence"/>
</dbReference>
<dbReference type="NCBIfam" id="NF004132">
    <property type="entry name" value="PRK05618.2-2"/>
    <property type="match status" value="1"/>
</dbReference>
<dbReference type="GO" id="GO:0022625">
    <property type="term" value="C:cytosolic large ribosomal subunit"/>
    <property type="evidence" value="ECO:0007669"/>
    <property type="project" value="TreeGrafter"/>
</dbReference>
<dbReference type="OrthoDB" id="9786489at2"/>
<dbReference type="PANTHER" id="PTHR33284:SF1">
    <property type="entry name" value="RIBOSOMAL PROTEIN L25_GLN-TRNA SYNTHETASE, ANTI-CODON-BINDING DOMAIN-CONTAINING PROTEIN"/>
    <property type="match status" value="1"/>
</dbReference>
<evidence type="ECO:0000313" key="9">
    <source>
        <dbReference type="Proteomes" id="UP000249239"/>
    </source>
</evidence>
<dbReference type="Gene3D" id="2.40.240.10">
    <property type="entry name" value="Ribosomal Protein L25, Chain P"/>
    <property type="match status" value="1"/>
</dbReference>
<dbReference type="PANTHER" id="PTHR33284">
    <property type="entry name" value="RIBOSOMAL PROTEIN L25/GLN-TRNA SYNTHETASE, ANTI-CODON-BINDING DOMAIN-CONTAINING PROTEIN"/>
    <property type="match status" value="1"/>
</dbReference>
<comment type="subunit">
    <text evidence="5">Part of the 50S ribosomal subunit; part of the 5S rRNA/L5/L18/L25 subcomplex. Contacts the 5S rRNA. Binds to the 5S rRNA independently of L5 and L18.</text>
</comment>
<protein>
    <recommendedName>
        <fullName evidence="5">Large ribosomal subunit protein bL25</fullName>
    </recommendedName>
    <alternativeName>
        <fullName evidence="5">General stress protein CTC</fullName>
    </alternativeName>
</protein>
<dbReference type="EMBL" id="QKZK01000009">
    <property type="protein sequence ID" value="PZX17341.1"/>
    <property type="molecule type" value="Genomic_DNA"/>
</dbReference>
<evidence type="ECO:0000256" key="4">
    <source>
        <dbReference type="ARBA" id="ARBA00023274"/>
    </source>
</evidence>
<dbReference type="InterPro" id="IPR029751">
    <property type="entry name" value="Ribosomal_L25_dom"/>
</dbReference>
<evidence type="ECO:0000256" key="5">
    <source>
        <dbReference type="HAMAP-Rule" id="MF_01334"/>
    </source>
</evidence>
<feature type="domain" description="Large ribosomal subunit protein bL25 L25" evidence="6">
    <location>
        <begin position="6"/>
        <end position="90"/>
    </location>
</feature>
<dbReference type="CDD" id="cd00495">
    <property type="entry name" value="Ribosomal_L25_TL5_CTC"/>
    <property type="match status" value="1"/>
</dbReference>
<evidence type="ECO:0000259" key="7">
    <source>
        <dbReference type="Pfam" id="PF14693"/>
    </source>
</evidence>
<dbReference type="InterPro" id="IPR011035">
    <property type="entry name" value="Ribosomal_bL25/Gln-tRNA_synth"/>
</dbReference>
<dbReference type="InterPro" id="IPR037121">
    <property type="entry name" value="Ribosomal_bL25_C"/>
</dbReference>
<reference evidence="8 9" key="1">
    <citation type="submission" date="2018-06" db="EMBL/GenBank/DDBJ databases">
        <title>Genomic Encyclopedia of Archaeal and Bacterial Type Strains, Phase II (KMG-II): from individual species to whole genera.</title>
        <authorList>
            <person name="Goeker M."/>
        </authorList>
    </citation>
    <scope>NUCLEOTIDE SEQUENCE [LARGE SCALE GENOMIC DNA]</scope>
    <source>
        <strain evidence="8 9">DSM 6779</strain>
    </source>
</reference>
<comment type="similarity">
    <text evidence="5">Belongs to the bacterial ribosomal protein bL25 family. CTC subfamily.</text>
</comment>
<keyword evidence="4 5" id="KW-0687">Ribonucleoprotein</keyword>
<dbReference type="Gene3D" id="2.170.120.20">
    <property type="entry name" value="Ribosomal protein L25, beta domain"/>
    <property type="match status" value="1"/>
</dbReference>
<dbReference type="InterPro" id="IPR001021">
    <property type="entry name" value="Ribosomal_bL25_long"/>
</dbReference>
<comment type="function">
    <text evidence="5">This is one of the proteins that binds to the 5S RNA in the ribosome where it forms part of the central protuberance.</text>
</comment>
<feature type="domain" description="Large ribosomal subunit protein bL25 beta" evidence="7">
    <location>
        <begin position="99"/>
        <end position="178"/>
    </location>
</feature>
<dbReference type="GO" id="GO:0008097">
    <property type="term" value="F:5S rRNA binding"/>
    <property type="evidence" value="ECO:0007669"/>
    <property type="project" value="InterPro"/>
</dbReference>
<keyword evidence="2 5" id="KW-0694">RNA-binding</keyword>
<dbReference type="GO" id="GO:0003735">
    <property type="term" value="F:structural constituent of ribosome"/>
    <property type="evidence" value="ECO:0007669"/>
    <property type="project" value="InterPro"/>
</dbReference>
<dbReference type="AlphaFoldDB" id="A0A2W7NAN7"/>
<sequence>MQTIELNGSLRANLGKSATKQLRTEEMVPCVLYGTEGNVHFSAPAKEFRHLIYTPNVYLVNLNIDGKTYSAIMQDIQFHPVSDAIQHVDFLSINNDKAITMEIPVTLSGFAEGVKAGGKLQLELRKLRVKALPKDMPDNLEIKIDSLGLGKTIQVKELAFDNIEILNAKNAVVVAVKLTRAARAAQQGK</sequence>
<dbReference type="NCBIfam" id="TIGR00731">
    <property type="entry name" value="bL25_bact_ctc"/>
    <property type="match status" value="1"/>
</dbReference>
<evidence type="ECO:0000256" key="2">
    <source>
        <dbReference type="ARBA" id="ARBA00022884"/>
    </source>
</evidence>